<accession>A0A1I6ED91</accession>
<protein>
    <submittedName>
        <fullName evidence="2">Probable F420-dependent oxidoreductase, MSMEG_2256 family</fullName>
    </submittedName>
</protein>
<proteinExistence type="predicted"/>
<evidence type="ECO:0000313" key="2">
    <source>
        <dbReference type="EMBL" id="SFR15491.1"/>
    </source>
</evidence>
<dbReference type="Gene3D" id="3.20.20.30">
    <property type="entry name" value="Luciferase-like domain"/>
    <property type="match status" value="1"/>
</dbReference>
<dbReference type="NCBIfam" id="TIGR03617">
    <property type="entry name" value="F420_MSMEG_2256"/>
    <property type="match status" value="1"/>
</dbReference>
<dbReference type="RefSeq" id="WP_093594242.1">
    <property type="nucleotide sequence ID" value="NZ_FOYL01000004.1"/>
</dbReference>
<evidence type="ECO:0000313" key="3">
    <source>
        <dbReference type="Proteomes" id="UP000198583"/>
    </source>
</evidence>
<organism evidence="2 3">
    <name type="scientific">Lentzea waywayandensis</name>
    <dbReference type="NCBI Taxonomy" id="84724"/>
    <lineage>
        <taxon>Bacteria</taxon>
        <taxon>Bacillati</taxon>
        <taxon>Actinomycetota</taxon>
        <taxon>Actinomycetes</taxon>
        <taxon>Pseudonocardiales</taxon>
        <taxon>Pseudonocardiaceae</taxon>
        <taxon>Lentzea</taxon>
    </lineage>
</organism>
<dbReference type="OrthoDB" id="3284378at2"/>
<dbReference type="PANTHER" id="PTHR43244:SF2">
    <property type="entry name" value="CONSERVED HYPOTHETICAL ALANINE AND PROLINE-RICH PROTEIN"/>
    <property type="match status" value="1"/>
</dbReference>
<dbReference type="InterPro" id="IPR011251">
    <property type="entry name" value="Luciferase-like_dom"/>
</dbReference>
<gene>
    <name evidence="2" type="ORF">SAMN04488564_104171</name>
</gene>
<feature type="domain" description="Luciferase-like" evidence="1">
    <location>
        <begin position="11"/>
        <end position="304"/>
    </location>
</feature>
<dbReference type="EMBL" id="FOYL01000004">
    <property type="protein sequence ID" value="SFR15491.1"/>
    <property type="molecule type" value="Genomic_DNA"/>
</dbReference>
<dbReference type="Proteomes" id="UP000198583">
    <property type="component" value="Unassembled WGS sequence"/>
</dbReference>
<reference evidence="3" key="1">
    <citation type="submission" date="2016-10" db="EMBL/GenBank/DDBJ databases">
        <authorList>
            <person name="Varghese N."/>
            <person name="Submissions S."/>
        </authorList>
    </citation>
    <scope>NUCLEOTIDE SEQUENCE [LARGE SCALE GENOMIC DNA]</scope>
    <source>
        <strain evidence="3">DSM 44232</strain>
    </source>
</reference>
<dbReference type="InterPro" id="IPR019919">
    <property type="entry name" value="Lucif-like_OxRdtase_MSMEG_2256"/>
</dbReference>
<dbReference type="STRING" id="84724.SAMN04488564_104171"/>
<dbReference type="InterPro" id="IPR050564">
    <property type="entry name" value="F420-G6PD/mer"/>
</dbReference>
<dbReference type="GO" id="GO:0016705">
    <property type="term" value="F:oxidoreductase activity, acting on paired donors, with incorporation or reduction of molecular oxygen"/>
    <property type="evidence" value="ECO:0007669"/>
    <property type="project" value="InterPro"/>
</dbReference>
<dbReference type="PANTHER" id="PTHR43244">
    <property type="match status" value="1"/>
</dbReference>
<sequence length="325" mass="35691">MKLDSSAVDYTPGEAGAIAKRAEDRGYDGFWLAETKHDPFLALAGAAAATERIELGTAIAVAFARNPMTVATTANDLRLLSAGRFNLGLGSQVEAHITKRFAMPWSKPAARMREFVLAIRAIWHAWETGERLAFRGEFYKHTLMTPFFDPGPNPHGTAPIYLAGVGGLMTEVAGEVADGFLCHNFTTERYLREVTLPALERGRAKAGKTLEGFEISGPVFAATNDEEIADVKRQIAFYGSTPAYKPVLDLHGWGALHEELHRMSRRQQWAEMSELITDEVLAEFCVLGSPETVTDALLARYGDVVTRISPSGDVLRKEPAQRPEK</sequence>
<dbReference type="AlphaFoldDB" id="A0A1I6ED91"/>
<name>A0A1I6ED91_9PSEU</name>
<dbReference type="SUPFAM" id="SSF51679">
    <property type="entry name" value="Bacterial luciferase-like"/>
    <property type="match status" value="1"/>
</dbReference>
<dbReference type="CDD" id="cd01097">
    <property type="entry name" value="Tetrahydromethanopterin_reductase"/>
    <property type="match status" value="1"/>
</dbReference>
<dbReference type="InterPro" id="IPR036661">
    <property type="entry name" value="Luciferase-like_sf"/>
</dbReference>
<dbReference type="Pfam" id="PF00296">
    <property type="entry name" value="Bac_luciferase"/>
    <property type="match status" value="1"/>
</dbReference>
<evidence type="ECO:0000259" key="1">
    <source>
        <dbReference type="Pfam" id="PF00296"/>
    </source>
</evidence>
<keyword evidence="3" id="KW-1185">Reference proteome</keyword>